<proteinExistence type="predicted"/>
<dbReference type="AlphaFoldDB" id="A0A0A9E7H8"/>
<protein>
    <submittedName>
        <fullName evidence="1">Uncharacterized protein</fullName>
    </submittedName>
</protein>
<evidence type="ECO:0000313" key="1">
    <source>
        <dbReference type="EMBL" id="JAD96709.1"/>
    </source>
</evidence>
<reference evidence="1" key="2">
    <citation type="journal article" date="2015" name="Data Brief">
        <title>Shoot transcriptome of the giant reed, Arundo donax.</title>
        <authorList>
            <person name="Barrero R.A."/>
            <person name="Guerrero F.D."/>
            <person name="Moolhuijzen P."/>
            <person name="Goolsby J.A."/>
            <person name="Tidwell J."/>
            <person name="Bellgard S.E."/>
            <person name="Bellgard M.I."/>
        </authorList>
    </citation>
    <scope>NUCLEOTIDE SEQUENCE</scope>
    <source>
        <tissue evidence="1">Shoot tissue taken approximately 20 cm above the soil surface</tissue>
    </source>
</reference>
<organism evidence="1">
    <name type="scientific">Arundo donax</name>
    <name type="common">Giant reed</name>
    <name type="synonym">Donax arundinaceus</name>
    <dbReference type="NCBI Taxonomy" id="35708"/>
    <lineage>
        <taxon>Eukaryota</taxon>
        <taxon>Viridiplantae</taxon>
        <taxon>Streptophyta</taxon>
        <taxon>Embryophyta</taxon>
        <taxon>Tracheophyta</taxon>
        <taxon>Spermatophyta</taxon>
        <taxon>Magnoliopsida</taxon>
        <taxon>Liliopsida</taxon>
        <taxon>Poales</taxon>
        <taxon>Poaceae</taxon>
        <taxon>PACMAD clade</taxon>
        <taxon>Arundinoideae</taxon>
        <taxon>Arundineae</taxon>
        <taxon>Arundo</taxon>
    </lineage>
</organism>
<sequence length="151" mass="17377">MYIIPAPWGDLLQVWRIVDHPRHEVLDGPGILYHPAQDDWRIVNYREHEEEDGDAVGILSYPDQEDEDGDAQVIVNAPEQEDDDCDAPEHGPATRVQYITQNIIVYKVDMAAKELVRINGLPHHMLFLRHYQSLSWCGRTPTVEDKSCLLH</sequence>
<dbReference type="PANTHER" id="PTHR44586:SF14">
    <property type="entry name" value="F-BOX DOMAIN CONTAINING PROTEIN, EXPRESSED"/>
    <property type="match status" value="1"/>
</dbReference>
<dbReference type="EMBL" id="GBRH01201186">
    <property type="protein sequence ID" value="JAD96709.1"/>
    <property type="molecule type" value="Transcribed_RNA"/>
</dbReference>
<name>A0A0A9E7H8_ARUDO</name>
<accession>A0A0A9E7H8</accession>
<dbReference type="PANTHER" id="PTHR44586">
    <property type="entry name" value="F-BOX DOMAIN CONTAINING PROTEIN, EXPRESSED"/>
    <property type="match status" value="1"/>
</dbReference>
<reference evidence="1" key="1">
    <citation type="submission" date="2014-09" db="EMBL/GenBank/DDBJ databases">
        <authorList>
            <person name="Magalhaes I.L.F."/>
            <person name="Oliveira U."/>
            <person name="Santos F.R."/>
            <person name="Vidigal T.H.D.A."/>
            <person name="Brescovit A.D."/>
            <person name="Santos A.J."/>
        </authorList>
    </citation>
    <scope>NUCLEOTIDE SEQUENCE</scope>
    <source>
        <tissue evidence="1">Shoot tissue taken approximately 20 cm above the soil surface</tissue>
    </source>
</reference>